<dbReference type="Gene3D" id="2.60.40.1120">
    <property type="entry name" value="Carboxypeptidase-like, regulatory domain"/>
    <property type="match status" value="1"/>
</dbReference>
<comment type="caution">
    <text evidence="1">The sequence shown here is derived from an EMBL/GenBank/DDBJ whole genome shotgun (WGS) entry which is preliminary data.</text>
</comment>
<name>A0A3P1XUS9_TANFO</name>
<keyword evidence="1" id="KW-0645">Protease</keyword>
<proteinExistence type="predicted"/>
<accession>A0A3P1XUS9</accession>
<sequence length="782" mass="91574">MASRVFLTIFSRRLRAILWVLFVVPTLLYGQARSAITGSVVDEHNRPLPNVNLFFKQAKRGTVTNSDGQFRLRLPETRDTLTASCIGYETQAIPIAQNRFTLSIRLVPADVPLNEVIVTNLSARELLQKAIEKIPQNYPQTEFLTNIFYRAKINDPVTDSLLYAEEAAIEQIKSYRRKAKDRTFLVRNRNFNFDKGRRRISGMGLFDYVKVLNDQREVSRKNQLTYGSFSSYDNRSVYVVELNKDAKNRRSTVGRFYIDTDDLAFVRVELSDGQKRHITQYKKMDSLYFLTSSYVYNMDRGRAGDMKVSAEWVLTEMNRTFRPEDIQGVFIRDEESEILHSTPLAEEDTAFWKTHNQTLPDRSMQHKMAGYTSRQLVFGDASIPKAEETVYKRLYSPNLTLSVSTQFPNDMHLLARNATSINQFTNYTFQHRTGNLYVGLALSAALHYSIIAPWEEIAVEQQLLSGKELKMRYHPFAFNSFGRSYHYGVPVSQMDRLKTEDYTDFMRLHTVRSEYRYVKARMQEEEIVRVDTRNQNNLLDYLRYYSLDLLYNRMYSVSWTPLKDIVVEKHNESETPLLVDVNKSWVKNLFEPNAPFSAHITRSSLSDEAQRYLRRSSYLSWLNLCSLPLLGVSRIPIGRHWQGSFSLGYLRTPFGEQMEQNIWLSYKRQLHGVFVRQYVNHEKTGWGLGYKLYDVSLNRHLHLTSNIDYWLQPANLRFYDRTFRSGFRIGQELEYRLLYNRYTKQNRLSIFLGYDYKTKGYVPDNLRTDASFRLNAGCKINF</sequence>
<gene>
    <name evidence="1" type="ORF">EII40_04335</name>
</gene>
<reference evidence="1 2" key="1">
    <citation type="submission" date="2018-11" db="EMBL/GenBank/DDBJ databases">
        <title>Genomes From Bacteria Associated with the Canine Oral Cavity: a Test Case for Automated Genome-Based Taxonomic Assignment.</title>
        <authorList>
            <person name="Coil D.A."/>
            <person name="Jospin G."/>
            <person name="Darling A.E."/>
            <person name="Wallis C."/>
            <person name="Davis I.J."/>
            <person name="Harris S."/>
            <person name="Eisen J.A."/>
            <person name="Holcombe L.J."/>
            <person name="O'Flynn C."/>
        </authorList>
    </citation>
    <scope>NUCLEOTIDE SEQUENCE [LARGE SCALE GENOMIC DNA]</scope>
    <source>
        <strain evidence="1 2">OH2617_COT-023</strain>
    </source>
</reference>
<dbReference type="InterPro" id="IPR008969">
    <property type="entry name" value="CarboxyPept-like_regulatory"/>
</dbReference>
<dbReference type="SUPFAM" id="SSF49464">
    <property type="entry name" value="Carboxypeptidase regulatory domain-like"/>
    <property type="match status" value="1"/>
</dbReference>
<dbReference type="RefSeq" id="WP_124751051.1">
    <property type="nucleotide sequence ID" value="NZ_RQYS01000014.1"/>
</dbReference>
<dbReference type="GO" id="GO:0004180">
    <property type="term" value="F:carboxypeptidase activity"/>
    <property type="evidence" value="ECO:0007669"/>
    <property type="project" value="UniProtKB-KW"/>
</dbReference>
<dbReference type="EMBL" id="RQYS01000014">
    <property type="protein sequence ID" value="RRD62235.1"/>
    <property type="molecule type" value="Genomic_DNA"/>
</dbReference>
<protein>
    <submittedName>
        <fullName evidence="1">Carboxypeptidase-like regulatory domain-containing protein</fullName>
    </submittedName>
</protein>
<dbReference type="Proteomes" id="UP000278609">
    <property type="component" value="Unassembled WGS sequence"/>
</dbReference>
<dbReference type="OrthoDB" id="1489599at2"/>
<keyword evidence="1" id="KW-0378">Hydrolase</keyword>
<keyword evidence="1" id="KW-0121">Carboxypeptidase</keyword>
<evidence type="ECO:0000313" key="2">
    <source>
        <dbReference type="Proteomes" id="UP000278609"/>
    </source>
</evidence>
<organism evidence="1 2">
    <name type="scientific">Tannerella forsythia</name>
    <name type="common">Bacteroides forsythus</name>
    <dbReference type="NCBI Taxonomy" id="28112"/>
    <lineage>
        <taxon>Bacteria</taxon>
        <taxon>Pseudomonadati</taxon>
        <taxon>Bacteroidota</taxon>
        <taxon>Bacteroidia</taxon>
        <taxon>Bacteroidales</taxon>
        <taxon>Tannerellaceae</taxon>
        <taxon>Tannerella</taxon>
    </lineage>
</organism>
<dbReference type="AlphaFoldDB" id="A0A3P1XUS9"/>
<evidence type="ECO:0000313" key="1">
    <source>
        <dbReference type="EMBL" id="RRD62235.1"/>
    </source>
</evidence>
<dbReference type="Pfam" id="PF13715">
    <property type="entry name" value="CarbopepD_reg_2"/>
    <property type="match status" value="1"/>
</dbReference>